<feature type="compositionally biased region" description="Basic and acidic residues" evidence="1">
    <location>
        <begin position="17"/>
        <end position="32"/>
    </location>
</feature>
<feature type="compositionally biased region" description="Polar residues" evidence="1">
    <location>
        <begin position="37"/>
        <end position="46"/>
    </location>
</feature>
<evidence type="ECO:0000313" key="3">
    <source>
        <dbReference type="Proteomes" id="UP001583193"/>
    </source>
</evidence>
<reference evidence="2 3" key="1">
    <citation type="journal article" date="2024" name="IMA Fungus">
        <title>IMA Genome - F19 : A genome assembly and annotation guide to empower mycologists, including annotated draft genome sequences of Ceratocystis pirilliformis, Diaporthe australafricana, Fusarium ophioides, Paecilomyces lecythidis, and Sporothrix stenoceras.</title>
        <authorList>
            <person name="Aylward J."/>
            <person name="Wilson A.M."/>
            <person name="Visagie C.M."/>
            <person name="Spraker J."/>
            <person name="Barnes I."/>
            <person name="Buitendag C."/>
            <person name="Ceriani C."/>
            <person name="Del Mar Angel L."/>
            <person name="du Plessis D."/>
            <person name="Fuchs T."/>
            <person name="Gasser K."/>
            <person name="Kramer D."/>
            <person name="Li W."/>
            <person name="Munsamy K."/>
            <person name="Piso A."/>
            <person name="Price J.L."/>
            <person name="Sonnekus B."/>
            <person name="Thomas C."/>
            <person name="van der Nest A."/>
            <person name="van Dijk A."/>
            <person name="van Heerden A."/>
            <person name="van Vuuren N."/>
            <person name="Yilmaz N."/>
            <person name="Duong T.A."/>
            <person name="van der Merwe N.A."/>
            <person name="Wingfield M.J."/>
            <person name="Wingfield B.D."/>
        </authorList>
    </citation>
    <scope>NUCLEOTIDE SEQUENCE [LARGE SCALE GENOMIC DNA]</scope>
    <source>
        <strain evidence="2 3">CMW 18167</strain>
    </source>
</reference>
<feature type="compositionally biased region" description="Polar residues" evidence="1">
    <location>
        <begin position="70"/>
        <end position="79"/>
    </location>
</feature>
<proteinExistence type="predicted"/>
<sequence length="141" mass="15537">MGTEKVEPSLAEELEESREWPLPDKSHVHEEALETGYLQSRSSTPRLDTAEVGRVLSPGFARSQRGPPSVANSLASPSISELGDGEDPSSMARYLGRRATLLGWFDENEAENGPPNWSSTCIAVRLPDEKYSFFPYNIILA</sequence>
<gene>
    <name evidence="2" type="ORF">Plec18167_004495</name>
</gene>
<protein>
    <submittedName>
        <fullName evidence="2">Uncharacterized protein</fullName>
    </submittedName>
</protein>
<name>A0ABR3XR10_9EURO</name>
<accession>A0ABR3XR10</accession>
<feature type="region of interest" description="Disordered" evidence="1">
    <location>
        <begin position="1"/>
        <end position="90"/>
    </location>
</feature>
<evidence type="ECO:0000256" key="1">
    <source>
        <dbReference type="SAM" id="MobiDB-lite"/>
    </source>
</evidence>
<comment type="caution">
    <text evidence="2">The sequence shown here is derived from an EMBL/GenBank/DDBJ whole genome shotgun (WGS) entry which is preliminary data.</text>
</comment>
<evidence type="ECO:0000313" key="2">
    <source>
        <dbReference type="EMBL" id="KAL1878423.1"/>
    </source>
</evidence>
<dbReference type="Proteomes" id="UP001583193">
    <property type="component" value="Unassembled WGS sequence"/>
</dbReference>
<organism evidence="2 3">
    <name type="scientific">Paecilomyces lecythidis</name>
    <dbReference type="NCBI Taxonomy" id="3004212"/>
    <lineage>
        <taxon>Eukaryota</taxon>
        <taxon>Fungi</taxon>
        <taxon>Dikarya</taxon>
        <taxon>Ascomycota</taxon>
        <taxon>Pezizomycotina</taxon>
        <taxon>Eurotiomycetes</taxon>
        <taxon>Eurotiomycetidae</taxon>
        <taxon>Eurotiales</taxon>
        <taxon>Thermoascaceae</taxon>
        <taxon>Paecilomyces</taxon>
    </lineage>
</organism>
<keyword evidence="3" id="KW-1185">Reference proteome</keyword>
<dbReference type="EMBL" id="JAVDPF010000012">
    <property type="protein sequence ID" value="KAL1878423.1"/>
    <property type="molecule type" value="Genomic_DNA"/>
</dbReference>